<dbReference type="InterPro" id="IPR001926">
    <property type="entry name" value="TrpB-like_PALP"/>
</dbReference>
<gene>
    <name evidence="5" type="ORF">ACFQGH_10105</name>
</gene>
<comment type="cofactor">
    <cofactor evidence="1">
        <name>pyridoxal 5'-phosphate</name>
        <dbReference type="ChEBI" id="CHEBI:597326"/>
    </cofactor>
</comment>
<dbReference type="PROSITE" id="PS00165">
    <property type="entry name" value="DEHYDRATASE_SER_THR"/>
    <property type="match status" value="1"/>
</dbReference>
<dbReference type="RefSeq" id="WP_340604068.1">
    <property type="nucleotide sequence ID" value="NZ_JBBMXV010000003.1"/>
</dbReference>
<accession>A0ABD5V3Y2</accession>
<dbReference type="EC" id="4.2.3.1" evidence="5"/>
<dbReference type="InterPro" id="IPR000634">
    <property type="entry name" value="Ser/Thr_deHydtase_PyrdxlP-BS"/>
</dbReference>
<dbReference type="EMBL" id="JBHSXQ010000003">
    <property type="protein sequence ID" value="MFC6905546.1"/>
    <property type="molecule type" value="Genomic_DNA"/>
</dbReference>
<protein>
    <submittedName>
        <fullName evidence="5">Threonine synthase</fullName>
        <ecNumber evidence="5">4.2.3.1</ecNumber>
    </submittedName>
</protein>
<dbReference type="InterPro" id="IPR036052">
    <property type="entry name" value="TrpB-like_PALP_sf"/>
</dbReference>
<keyword evidence="3 5" id="KW-0456">Lyase</keyword>
<evidence type="ECO:0000256" key="3">
    <source>
        <dbReference type="ARBA" id="ARBA00023239"/>
    </source>
</evidence>
<dbReference type="PANTHER" id="PTHR48078:SF6">
    <property type="entry name" value="L-THREONINE DEHYDRATASE CATABOLIC TDCB"/>
    <property type="match status" value="1"/>
</dbReference>
<dbReference type="SUPFAM" id="SSF53686">
    <property type="entry name" value="Tryptophan synthase beta subunit-like PLP-dependent enzymes"/>
    <property type="match status" value="1"/>
</dbReference>
<evidence type="ECO:0000259" key="4">
    <source>
        <dbReference type="Pfam" id="PF00291"/>
    </source>
</evidence>
<keyword evidence="6" id="KW-1185">Reference proteome</keyword>
<feature type="domain" description="Tryptophan synthase beta chain-like PALP" evidence="4">
    <location>
        <begin position="67"/>
        <end position="358"/>
    </location>
</feature>
<dbReference type="AlphaFoldDB" id="A0ABD5V3Y2"/>
<dbReference type="Proteomes" id="UP001596312">
    <property type="component" value="Unassembled WGS sequence"/>
</dbReference>
<evidence type="ECO:0000256" key="2">
    <source>
        <dbReference type="ARBA" id="ARBA00022898"/>
    </source>
</evidence>
<dbReference type="CDD" id="cd01563">
    <property type="entry name" value="Thr-synth_1"/>
    <property type="match status" value="1"/>
</dbReference>
<organism evidence="5 6">
    <name type="scientific">Halalkalicoccus tibetensis</name>
    <dbReference type="NCBI Taxonomy" id="175632"/>
    <lineage>
        <taxon>Archaea</taxon>
        <taxon>Methanobacteriati</taxon>
        <taxon>Methanobacteriota</taxon>
        <taxon>Stenosarchaea group</taxon>
        <taxon>Halobacteria</taxon>
        <taxon>Halobacteriales</taxon>
        <taxon>Halococcaceae</taxon>
        <taxon>Halalkalicoccus</taxon>
    </lineage>
</organism>
<evidence type="ECO:0000313" key="6">
    <source>
        <dbReference type="Proteomes" id="UP001596312"/>
    </source>
</evidence>
<dbReference type="InterPro" id="IPR050147">
    <property type="entry name" value="Ser/Thr_Dehydratase"/>
</dbReference>
<keyword evidence="2" id="KW-0663">Pyridoxal phosphate</keyword>
<name>A0ABD5V3Y2_9EURY</name>
<dbReference type="PANTHER" id="PTHR48078">
    <property type="entry name" value="THREONINE DEHYDRATASE, MITOCHONDRIAL-RELATED"/>
    <property type="match status" value="1"/>
</dbReference>
<dbReference type="GO" id="GO:0004795">
    <property type="term" value="F:threonine synthase activity"/>
    <property type="evidence" value="ECO:0007669"/>
    <property type="project" value="UniProtKB-EC"/>
</dbReference>
<comment type="caution">
    <text evidence="5">The sequence shown here is derived from an EMBL/GenBank/DDBJ whole genome shotgun (WGS) entry which is preliminary data.</text>
</comment>
<proteinExistence type="predicted"/>
<reference evidence="5 6" key="1">
    <citation type="journal article" date="2019" name="Int. J. Syst. Evol. Microbiol.">
        <title>The Global Catalogue of Microorganisms (GCM) 10K type strain sequencing project: providing services to taxonomists for standard genome sequencing and annotation.</title>
        <authorList>
            <consortium name="The Broad Institute Genomics Platform"/>
            <consortium name="The Broad Institute Genome Sequencing Center for Infectious Disease"/>
            <person name="Wu L."/>
            <person name="Ma J."/>
        </authorList>
    </citation>
    <scope>NUCLEOTIDE SEQUENCE [LARGE SCALE GENOMIC DNA]</scope>
    <source>
        <strain evidence="5 6">CGMCC 1.3240</strain>
    </source>
</reference>
<evidence type="ECO:0000313" key="5">
    <source>
        <dbReference type="EMBL" id="MFC6905546.1"/>
    </source>
</evidence>
<sequence length="366" mass="38957">MVADLYCPACERTYAAGADEPWRCSCGSPLELAERPLPEGPPPAFDELDTRRGLWSFSEFLPIEPAVTLGEGFTPLVEAPGWDAQFKLEYVFPTGSFKDRGATTVLSRAAELGIERVLEDSSGNAGAAIATYAARAGIDAEVYVPASATASKLAAIERAGGEVVRVEGSREAVTEACIEVVEAGEGWYASHAWNPAFFAGTQTVAFEIAAQRDWHVPDAVVLPLGHGTLFLGAYRGFRALLEAGWTDSLPRLLGAQAAGYAPIAEALHDDSERGENDVADGVRIRDPVRGREIRGAIEETNGDAIAIGEADTERELDRLHRAGFYTEPTCAVAPAALRQYRERGVLDAADDVVVPLTGSGLKADPG</sequence>
<dbReference type="Gene3D" id="3.40.50.1100">
    <property type="match status" value="2"/>
</dbReference>
<evidence type="ECO:0000256" key="1">
    <source>
        <dbReference type="ARBA" id="ARBA00001933"/>
    </source>
</evidence>
<dbReference type="Pfam" id="PF00291">
    <property type="entry name" value="PALP"/>
    <property type="match status" value="1"/>
</dbReference>